<reference evidence="1" key="2">
    <citation type="submission" date="2020-12" db="EMBL/GenBank/DDBJ databases">
        <authorList>
            <person name="Kanost M."/>
        </authorList>
    </citation>
    <scope>NUCLEOTIDE SEQUENCE</scope>
</reference>
<protein>
    <submittedName>
        <fullName evidence="1">Uncharacterized protein</fullName>
    </submittedName>
</protein>
<evidence type="ECO:0000313" key="2">
    <source>
        <dbReference type="Proteomes" id="UP000791440"/>
    </source>
</evidence>
<accession>A0A921YKJ9</accession>
<dbReference type="AlphaFoldDB" id="A0A921YKJ9"/>
<comment type="caution">
    <text evidence="1">The sequence shown here is derived from an EMBL/GenBank/DDBJ whole genome shotgun (WGS) entry which is preliminary data.</text>
</comment>
<organism evidence="1 2">
    <name type="scientific">Manduca sexta</name>
    <name type="common">Tobacco hawkmoth</name>
    <name type="synonym">Tobacco hornworm</name>
    <dbReference type="NCBI Taxonomy" id="7130"/>
    <lineage>
        <taxon>Eukaryota</taxon>
        <taxon>Metazoa</taxon>
        <taxon>Ecdysozoa</taxon>
        <taxon>Arthropoda</taxon>
        <taxon>Hexapoda</taxon>
        <taxon>Insecta</taxon>
        <taxon>Pterygota</taxon>
        <taxon>Neoptera</taxon>
        <taxon>Endopterygota</taxon>
        <taxon>Lepidoptera</taxon>
        <taxon>Glossata</taxon>
        <taxon>Ditrysia</taxon>
        <taxon>Bombycoidea</taxon>
        <taxon>Sphingidae</taxon>
        <taxon>Sphinginae</taxon>
        <taxon>Sphingini</taxon>
        <taxon>Manduca</taxon>
    </lineage>
</organism>
<name>A0A921YKJ9_MANSE</name>
<evidence type="ECO:0000313" key="1">
    <source>
        <dbReference type="EMBL" id="KAG6441008.1"/>
    </source>
</evidence>
<dbReference type="Proteomes" id="UP000791440">
    <property type="component" value="Unassembled WGS sequence"/>
</dbReference>
<gene>
    <name evidence="1" type="ORF">O3G_MSEX001555</name>
</gene>
<keyword evidence="2" id="KW-1185">Reference proteome</keyword>
<dbReference type="EMBL" id="JH668283">
    <property type="protein sequence ID" value="KAG6441008.1"/>
    <property type="molecule type" value="Genomic_DNA"/>
</dbReference>
<sequence length="116" mass="13029">MVISLQLSTAEHRPSLKRATLFGPPLSSSSVHRRFYEYRRTSGSEVVLRYAYRDAVSTLGLVCSSGHQSYDRYGQPTAISACFSFTSYISTVKTQSLQKNDCVIISTNFVKSLKKY</sequence>
<proteinExistence type="predicted"/>
<reference evidence="1" key="1">
    <citation type="journal article" date="2016" name="Insect Biochem. Mol. Biol.">
        <title>Multifaceted biological insights from a draft genome sequence of the tobacco hornworm moth, Manduca sexta.</title>
        <authorList>
            <person name="Kanost M.R."/>
            <person name="Arrese E.L."/>
            <person name="Cao X."/>
            <person name="Chen Y.R."/>
            <person name="Chellapilla S."/>
            <person name="Goldsmith M.R."/>
            <person name="Grosse-Wilde E."/>
            <person name="Heckel D.G."/>
            <person name="Herndon N."/>
            <person name="Jiang H."/>
            <person name="Papanicolaou A."/>
            <person name="Qu J."/>
            <person name="Soulages J.L."/>
            <person name="Vogel H."/>
            <person name="Walters J."/>
            <person name="Waterhouse R.M."/>
            <person name="Ahn S.J."/>
            <person name="Almeida F.C."/>
            <person name="An C."/>
            <person name="Aqrawi P."/>
            <person name="Bretschneider A."/>
            <person name="Bryant W.B."/>
            <person name="Bucks S."/>
            <person name="Chao H."/>
            <person name="Chevignon G."/>
            <person name="Christen J.M."/>
            <person name="Clarke D.F."/>
            <person name="Dittmer N.T."/>
            <person name="Ferguson L.C.F."/>
            <person name="Garavelou S."/>
            <person name="Gordon K.H.J."/>
            <person name="Gunaratna R.T."/>
            <person name="Han Y."/>
            <person name="Hauser F."/>
            <person name="He Y."/>
            <person name="Heidel-Fischer H."/>
            <person name="Hirsh A."/>
            <person name="Hu Y."/>
            <person name="Jiang H."/>
            <person name="Kalra D."/>
            <person name="Klinner C."/>
            <person name="Konig C."/>
            <person name="Kovar C."/>
            <person name="Kroll A.R."/>
            <person name="Kuwar S.S."/>
            <person name="Lee S.L."/>
            <person name="Lehman R."/>
            <person name="Li K."/>
            <person name="Li Z."/>
            <person name="Liang H."/>
            <person name="Lovelace S."/>
            <person name="Lu Z."/>
            <person name="Mansfield J.H."/>
            <person name="McCulloch K.J."/>
            <person name="Mathew T."/>
            <person name="Morton B."/>
            <person name="Muzny D.M."/>
            <person name="Neunemann D."/>
            <person name="Ongeri F."/>
            <person name="Pauchet Y."/>
            <person name="Pu L.L."/>
            <person name="Pyrousis I."/>
            <person name="Rao X.J."/>
            <person name="Redding A."/>
            <person name="Roesel C."/>
            <person name="Sanchez-Gracia A."/>
            <person name="Schaack S."/>
            <person name="Shukla A."/>
            <person name="Tetreau G."/>
            <person name="Wang Y."/>
            <person name="Xiong G.H."/>
            <person name="Traut W."/>
            <person name="Walsh T.K."/>
            <person name="Worley K.C."/>
            <person name="Wu D."/>
            <person name="Wu W."/>
            <person name="Wu Y.Q."/>
            <person name="Zhang X."/>
            <person name="Zou Z."/>
            <person name="Zucker H."/>
            <person name="Briscoe A.D."/>
            <person name="Burmester T."/>
            <person name="Clem R.J."/>
            <person name="Feyereisen R."/>
            <person name="Grimmelikhuijzen C.J.P."/>
            <person name="Hamodrakas S.J."/>
            <person name="Hansson B.S."/>
            <person name="Huguet E."/>
            <person name="Jermiin L.S."/>
            <person name="Lan Q."/>
            <person name="Lehman H.K."/>
            <person name="Lorenzen M."/>
            <person name="Merzendorfer H."/>
            <person name="Michalopoulos I."/>
            <person name="Morton D.B."/>
            <person name="Muthukrishnan S."/>
            <person name="Oakeshott J.G."/>
            <person name="Palmer W."/>
            <person name="Park Y."/>
            <person name="Passarelli A.L."/>
            <person name="Rozas J."/>
            <person name="Schwartz L.M."/>
            <person name="Smith W."/>
            <person name="Southgate A."/>
            <person name="Vilcinskas A."/>
            <person name="Vogt R."/>
            <person name="Wang P."/>
            <person name="Werren J."/>
            <person name="Yu X.Q."/>
            <person name="Zhou J.J."/>
            <person name="Brown S.J."/>
            <person name="Scherer S.E."/>
            <person name="Richards S."/>
            <person name="Blissard G.W."/>
        </authorList>
    </citation>
    <scope>NUCLEOTIDE SEQUENCE</scope>
</reference>